<keyword evidence="4" id="KW-1185">Reference proteome</keyword>
<name>A0ABR2JD75_9EUKA</name>
<protein>
    <recommendedName>
        <fullName evidence="2">Thioredoxin domain-containing protein</fullName>
    </recommendedName>
</protein>
<reference evidence="3 4" key="1">
    <citation type="submission" date="2024-04" db="EMBL/GenBank/DDBJ databases">
        <title>Tritrichomonas musculus Genome.</title>
        <authorList>
            <person name="Alves-Ferreira E."/>
            <person name="Grigg M."/>
            <person name="Lorenzi H."/>
            <person name="Galac M."/>
        </authorList>
    </citation>
    <scope>NUCLEOTIDE SEQUENCE [LARGE SCALE GENOMIC DNA]</scope>
    <source>
        <strain evidence="3 4">EAF2021</strain>
    </source>
</reference>
<accession>A0ABR2JD75</accession>
<proteinExistence type="predicted"/>
<evidence type="ECO:0000313" key="4">
    <source>
        <dbReference type="Proteomes" id="UP001470230"/>
    </source>
</evidence>
<dbReference type="PANTHER" id="PTHR45184:SF1">
    <property type="entry name" value="DNAJ PROTEIN ERDJ3A"/>
    <property type="match status" value="1"/>
</dbReference>
<evidence type="ECO:0000256" key="1">
    <source>
        <dbReference type="SAM" id="MobiDB-lite"/>
    </source>
</evidence>
<feature type="region of interest" description="Disordered" evidence="1">
    <location>
        <begin position="220"/>
        <end position="248"/>
    </location>
</feature>
<feature type="compositionally biased region" description="Low complexity" evidence="1">
    <location>
        <begin position="229"/>
        <end position="244"/>
    </location>
</feature>
<dbReference type="InterPro" id="IPR036249">
    <property type="entry name" value="Thioredoxin-like_sf"/>
</dbReference>
<dbReference type="PANTHER" id="PTHR45184">
    <property type="entry name" value="DNAJ PROTEIN ERDJ3A"/>
    <property type="match status" value="1"/>
</dbReference>
<dbReference type="Pfam" id="PF00085">
    <property type="entry name" value="Thioredoxin"/>
    <property type="match status" value="1"/>
</dbReference>
<dbReference type="SUPFAM" id="SSF52833">
    <property type="entry name" value="Thioredoxin-like"/>
    <property type="match status" value="1"/>
</dbReference>
<dbReference type="Proteomes" id="UP001470230">
    <property type="component" value="Unassembled WGS sequence"/>
</dbReference>
<dbReference type="CDD" id="cd02961">
    <property type="entry name" value="PDI_a_family"/>
    <property type="match status" value="1"/>
</dbReference>
<evidence type="ECO:0000313" key="3">
    <source>
        <dbReference type="EMBL" id="KAK8875896.1"/>
    </source>
</evidence>
<dbReference type="InterPro" id="IPR013766">
    <property type="entry name" value="Thioredoxin_domain"/>
</dbReference>
<dbReference type="EMBL" id="JAPFFF010000012">
    <property type="protein sequence ID" value="KAK8875896.1"/>
    <property type="molecule type" value="Genomic_DNA"/>
</dbReference>
<organism evidence="3 4">
    <name type="scientific">Tritrichomonas musculus</name>
    <dbReference type="NCBI Taxonomy" id="1915356"/>
    <lineage>
        <taxon>Eukaryota</taxon>
        <taxon>Metamonada</taxon>
        <taxon>Parabasalia</taxon>
        <taxon>Tritrichomonadida</taxon>
        <taxon>Tritrichomonadidae</taxon>
        <taxon>Tritrichomonas</taxon>
    </lineage>
</organism>
<evidence type="ECO:0000259" key="2">
    <source>
        <dbReference type="PROSITE" id="PS51352"/>
    </source>
</evidence>
<dbReference type="PROSITE" id="PS51352">
    <property type="entry name" value="THIOREDOXIN_2"/>
    <property type="match status" value="1"/>
</dbReference>
<dbReference type="InterPro" id="IPR052842">
    <property type="entry name" value="ER_Co-chaperone"/>
</dbReference>
<comment type="caution">
    <text evidence="3">The sequence shown here is derived from an EMBL/GenBank/DDBJ whole genome shotgun (WGS) entry which is preliminary data.</text>
</comment>
<gene>
    <name evidence="3" type="ORF">M9Y10_006072</name>
</gene>
<dbReference type="Gene3D" id="3.40.30.10">
    <property type="entry name" value="Glutaredoxin"/>
    <property type="match status" value="1"/>
</dbReference>
<sequence length="354" mass="40495">MLFLVFFSFGFAYHIFPYPILTLTDDNFPTIIDKRSPGSVYFVMFHGDHCPACRMTYPALTTAAKKSAELVNFCHVDCSRNPKLAERFRIMSIPTFIIFNNGKPFVYNGQRTPHDFIVAATKYIPDKTEKVNSTNIGDFTQGVIMFDDKKKVPALWRAISTNLTQRGIRIGYSTDKDLISEFESEESRFIAYVDKDGKREELPLSSKYSDVYATIAEKFGITPNPTPEPKSNSNSKSSGRSGSNQPTEIKNFKSITEFNVICKGTSRICIVEMEKEPSEQYLAIRKKFQKARFSFNYCSNSEIFGDMQKGLYIFHPKKDMCIFCENYDQLSENLERILDGSAKWTKMNKIPSEL</sequence>
<feature type="domain" description="Thioredoxin" evidence="2">
    <location>
        <begin position="12"/>
        <end position="126"/>
    </location>
</feature>